<keyword evidence="3" id="KW-1185">Reference proteome</keyword>
<organism evidence="3">
    <name type="scientific">Selaginella moellendorffii</name>
    <name type="common">Spikemoss</name>
    <dbReference type="NCBI Taxonomy" id="88036"/>
    <lineage>
        <taxon>Eukaryota</taxon>
        <taxon>Viridiplantae</taxon>
        <taxon>Streptophyta</taxon>
        <taxon>Embryophyta</taxon>
        <taxon>Tracheophyta</taxon>
        <taxon>Lycopodiopsida</taxon>
        <taxon>Selaginellales</taxon>
        <taxon>Selaginellaceae</taxon>
        <taxon>Selaginella</taxon>
    </lineage>
</organism>
<evidence type="ECO:0000313" key="3">
    <source>
        <dbReference type="Proteomes" id="UP000001514"/>
    </source>
</evidence>
<evidence type="ECO:0000256" key="1">
    <source>
        <dbReference type="SAM" id="MobiDB-lite"/>
    </source>
</evidence>
<dbReference type="EMBL" id="GL377624">
    <property type="protein sequence ID" value="EFJ15157.1"/>
    <property type="molecule type" value="Genomic_DNA"/>
</dbReference>
<dbReference type="InterPro" id="IPR011990">
    <property type="entry name" value="TPR-like_helical_dom_sf"/>
</dbReference>
<dbReference type="Gene3D" id="1.25.40.10">
    <property type="entry name" value="Tetratricopeptide repeat domain"/>
    <property type="match status" value="1"/>
</dbReference>
<dbReference type="InParanoid" id="D8SK31"/>
<reference evidence="2 3" key="1">
    <citation type="journal article" date="2011" name="Science">
        <title>The Selaginella genome identifies genetic changes associated with the evolution of vascular plants.</title>
        <authorList>
            <person name="Banks J.A."/>
            <person name="Nishiyama T."/>
            <person name="Hasebe M."/>
            <person name="Bowman J.L."/>
            <person name="Gribskov M."/>
            <person name="dePamphilis C."/>
            <person name="Albert V.A."/>
            <person name="Aono N."/>
            <person name="Aoyama T."/>
            <person name="Ambrose B.A."/>
            <person name="Ashton N.W."/>
            <person name="Axtell M.J."/>
            <person name="Barker E."/>
            <person name="Barker M.S."/>
            <person name="Bennetzen J.L."/>
            <person name="Bonawitz N.D."/>
            <person name="Chapple C."/>
            <person name="Cheng C."/>
            <person name="Correa L.G."/>
            <person name="Dacre M."/>
            <person name="DeBarry J."/>
            <person name="Dreyer I."/>
            <person name="Elias M."/>
            <person name="Engstrom E.M."/>
            <person name="Estelle M."/>
            <person name="Feng L."/>
            <person name="Finet C."/>
            <person name="Floyd S.K."/>
            <person name="Frommer W.B."/>
            <person name="Fujita T."/>
            <person name="Gramzow L."/>
            <person name="Gutensohn M."/>
            <person name="Harholt J."/>
            <person name="Hattori M."/>
            <person name="Heyl A."/>
            <person name="Hirai T."/>
            <person name="Hiwatashi Y."/>
            <person name="Ishikawa M."/>
            <person name="Iwata M."/>
            <person name="Karol K.G."/>
            <person name="Koehler B."/>
            <person name="Kolukisaoglu U."/>
            <person name="Kubo M."/>
            <person name="Kurata T."/>
            <person name="Lalonde S."/>
            <person name="Li K."/>
            <person name="Li Y."/>
            <person name="Litt A."/>
            <person name="Lyons E."/>
            <person name="Manning G."/>
            <person name="Maruyama T."/>
            <person name="Michael T.P."/>
            <person name="Mikami K."/>
            <person name="Miyazaki S."/>
            <person name="Morinaga S."/>
            <person name="Murata T."/>
            <person name="Mueller-Roeber B."/>
            <person name="Nelson D.R."/>
            <person name="Obara M."/>
            <person name="Oguri Y."/>
            <person name="Olmstead R.G."/>
            <person name="Onodera N."/>
            <person name="Petersen B.L."/>
            <person name="Pils B."/>
            <person name="Prigge M."/>
            <person name="Rensing S.A."/>
            <person name="Riano-Pachon D.M."/>
            <person name="Roberts A.W."/>
            <person name="Sato Y."/>
            <person name="Scheller H.V."/>
            <person name="Schulz B."/>
            <person name="Schulz C."/>
            <person name="Shakirov E.V."/>
            <person name="Shibagaki N."/>
            <person name="Shinohara N."/>
            <person name="Shippen D.E."/>
            <person name="Soerensen I."/>
            <person name="Sotooka R."/>
            <person name="Sugimoto N."/>
            <person name="Sugita M."/>
            <person name="Sumikawa N."/>
            <person name="Tanurdzic M."/>
            <person name="Theissen G."/>
            <person name="Ulvskov P."/>
            <person name="Wakazuki S."/>
            <person name="Weng J.K."/>
            <person name="Willats W.W."/>
            <person name="Wipf D."/>
            <person name="Wolf P.G."/>
            <person name="Yang L."/>
            <person name="Zimmer A.D."/>
            <person name="Zhu Q."/>
            <person name="Mitros T."/>
            <person name="Hellsten U."/>
            <person name="Loque D."/>
            <person name="Otillar R."/>
            <person name="Salamov A."/>
            <person name="Schmutz J."/>
            <person name="Shapiro H."/>
            <person name="Lindquist E."/>
            <person name="Lucas S."/>
            <person name="Rokhsar D."/>
            <person name="Grigoriev I.V."/>
        </authorList>
    </citation>
    <scope>NUCLEOTIDE SEQUENCE [LARGE SCALE GENOMIC DNA]</scope>
</reference>
<dbReference type="AlphaFoldDB" id="D8SK31"/>
<dbReference type="Gramene" id="EFJ15157">
    <property type="protein sequence ID" value="EFJ15157"/>
    <property type="gene ID" value="SELMODRAFT_422951"/>
</dbReference>
<dbReference type="HOGENOM" id="CLU_1221467_0_0_1"/>
<sequence length="227" mass="24727">MAASEQSSRIPESIDSDGGVCVIKVETIHASARGLRIDCGLNTYSKCGARSTRTGSSPERRPGALERFDPRLWPAPGVPGTARGDAVISLDRRTATNLEGIRKLHAEIDRASHEMGRDLIDPVVASCLVDAYGRCGSMDEAERFFASSSSSGGLISWSALVVGFSRLCDAERAGDLGTWVAACEELLNVQEKERAPRHGRRLPRLTNLDHLDKQIASYRRKTMLDTM</sequence>
<gene>
    <name evidence="2" type="ORF">SELMODRAFT_422951</name>
</gene>
<proteinExistence type="predicted"/>
<dbReference type="KEGG" id="smo:SELMODRAFT_422951"/>
<feature type="region of interest" description="Disordered" evidence="1">
    <location>
        <begin position="48"/>
        <end position="72"/>
    </location>
</feature>
<accession>D8SK31</accession>
<protein>
    <recommendedName>
        <fullName evidence="4">Pentatricopeptide repeat-containing protein</fullName>
    </recommendedName>
</protein>
<name>D8SK31_SELML</name>
<evidence type="ECO:0000313" key="2">
    <source>
        <dbReference type="EMBL" id="EFJ15157.1"/>
    </source>
</evidence>
<feature type="compositionally biased region" description="Basic and acidic residues" evidence="1">
    <location>
        <begin position="58"/>
        <end position="70"/>
    </location>
</feature>
<evidence type="ECO:0008006" key="4">
    <source>
        <dbReference type="Google" id="ProtNLM"/>
    </source>
</evidence>
<dbReference type="Proteomes" id="UP000001514">
    <property type="component" value="Unassembled WGS sequence"/>
</dbReference>